<dbReference type="InterPro" id="IPR051156">
    <property type="entry name" value="Mito/Outer_Membr_Metalloprot"/>
</dbReference>
<sequence>MQTRRQSPFRRAILVLCWLLLVPQTLFAQGIIRDPDIEHALGKLAEPVLSAAGLNPGHVKIIMINDSSMNAFVIDRRHIFIHTGMILKMKRAAELQGVIAHEAAHIANGHITRRAVNAGGASSLAKLGLLLGAAAAAASGRGDVGLAVAAGTAGSARRGLLGHTRAEEASADQASFRYMARAGIDPNGIIDVLDIFAGQESLALNRQDAYARSHPLSRDRLRAAKGFAAAYEGKTKPQAEADYWFTRAKIKLEAFVRNPKSVLRKAKNGDTSELAQLRRAIGYHRLAQGDKAAAAINAVVAMRPNDPYYQELRAQILYESRQYSAATNAYAKAVSLAPRNALILAGYGRSLLALDTRDSNKKALDVLVKAAGRDANDPRMLRDLAVAYAKNGNNGMASLVTAERYALLGRFDDAALHANRALGQLPGGSAGSRKAQDIVFIAKNAPRKGRKR</sequence>
<dbReference type="CDD" id="cd07324">
    <property type="entry name" value="M48C_Oma1-like"/>
    <property type="match status" value="1"/>
</dbReference>
<dbReference type="GO" id="GO:0046872">
    <property type="term" value="F:metal ion binding"/>
    <property type="evidence" value="ECO:0007669"/>
    <property type="project" value="UniProtKB-KW"/>
</dbReference>
<reference evidence="8" key="1">
    <citation type="submission" date="2022-10" db="EMBL/GenBank/DDBJ databases">
        <authorList>
            <person name="Yue Y."/>
        </authorList>
    </citation>
    <scope>NUCLEOTIDE SEQUENCE</scope>
    <source>
        <strain evidence="8">Z654</strain>
    </source>
</reference>
<protein>
    <submittedName>
        <fullName evidence="8">M48 family metalloprotease</fullName>
        <ecNumber evidence="8">3.4.24.-</ecNumber>
    </submittedName>
</protein>
<dbReference type="EMBL" id="JAOYFC010000001">
    <property type="protein sequence ID" value="MCV6824125.1"/>
    <property type="molecule type" value="Genomic_DNA"/>
</dbReference>
<dbReference type="RefSeq" id="WP_263952945.1">
    <property type="nucleotide sequence ID" value="NZ_JAOYFC010000001.1"/>
</dbReference>
<evidence type="ECO:0000256" key="5">
    <source>
        <dbReference type="ARBA" id="ARBA00022833"/>
    </source>
</evidence>
<evidence type="ECO:0000259" key="7">
    <source>
        <dbReference type="Pfam" id="PF01435"/>
    </source>
</evidence>
<keyword evidence="9" id="KW-1185">Reference proteome</keyword>
<name>A0AAE3IXV0_9RHOB</name>
<keyword evidence="5" id="KW-0862">Zinc</keyword>
<evidence type="ECO:0000256" key="3">
    <source>
        <dbReference type="ARBA" id="ARBA00022723"/>
    </source>
</evidence>
<dbReference type="EC" id="3.4.24.-" evidence="8"/>
<proteinExistence type="predicted"/>
<evidence type="ECO:0000256" key="2">
    <source>
        <dbReference type="ARBA" id="ARBA00022670"/>
    </source>
</evidence>
<gene>
    <name evidence="8" type="ORF">OH136_06100</name>
</gene>
<keyword evidence="3" id="KW-0479">Metal-binding</keyword>
<dbReference type="PANTHER" id="PTHR22726">
    <property type="entry name" value="METALLOENDOPEPTIDASE OMA1"/>
    <property type="match status" value="1"/>
</dbReference>
<evidence type="ECO:0000313" key="9">
    <source>
        <dbReference type="Proteomes" id="UP001208041"/>
    </source>
</evidence>
<keyword evidence="6 8" id="KW-0482">Metalloprotease</keyword>
<dbReference type="InterPro" id="IPR001915">
    <property type="entry name" value="Peptidase_M48"/>
</dbReference>
<evidence type="ECO:0000313" key="8">
    <source>
        <dbReference type="EMBL" id="MCV6824125.1"/>
    </source>
</evidence>
<keyword evidence="2" id="KW-0645">Protease</keyword>
<dbReference type="Pfam" id="PF01435">
    <property type="entry name" value="Peptidase_M48"/>
    <property type="match status" value="1"/>
</dbReference>
<dbReference type="Gene3D" id="1.25.40.10">
    <property type="entry name" value="Tetratricopeptide repeat domain"/>
    <property type="match status" value="1"/>
</dbReference>
<organism evidence="8 9">
    <name type="scientific">Halocynthiibacter halioticoli</name>
    <dbReference type="NCBI Taxonomy" id="2986804"/>
    <lineage>
        <taxon>Bacteria</taxon>
        <taxon>Pseudomonadati</taxon>
        <taxon>Pseudomonadota</taxon>
        <taxon>Alphaproteobacteria</taxon>
        <taxon>Rhodobacterales</taxon>
        <taxon>Paracoccaceae</taxon>
        <taxon>Halocynthiibacter</taxon>
    </lineage>
</organism>
<evidence type="ECO:0000256" key="6">
    <source>
        <dbReference type="ARBA" id="ARBA00023049"/>
    </source>
</evidence>
<evidence type="ECO:0000256" key="4">
    <source>
        <dbReference type="ARBA" id="ARBA00022801"/>
    </source>
</evidence>
<dbReference type="PANTHER" id="PTHR22726:SF1">
    <property type="entry name" value="METALLOENDOPEPTIDASE OMA1, MITOCHONDRIAL"/>
    <property type="match status" value="1"/>
</dbReference>
<dbReference type="SUPFAM" id="SSF48452">
    <property type="entry name" value="TPR-like"/>
    <property type="match status" value="1"/>
</dbReference>
<dbReference type="GO" id="GO:0016020">
    <property type="term" value="C:membrane"/>
    <property type="evidence" value="ECO:0007669"/>
    <property type="project" value="TreeGrafter"/>
</dbReference>
<feature type="domain" description="Peptidase M48" evidence="7">
    <location>
        <begin position="43"/>
        <end position="226"/>
    </location>
</feature>
<dbReference type="Gene3D" id="3.30.2010.10">
    <property type="entry name" value="Metalloproteases ('zincins'), catalytic domain"/>
    <property type="match status" value="1"/>
</dbReference>
<keyword evidence="4 8" id="KW-0378">Hydrolase</keyword>
<dbReference type="Proteomes" id="UP001208041">
    <property type="component" value="Unassembled WGS sequence"/>
</dbReference>
<dbReference type="AlphaFoldDB" id="A0AAE3IXV0"/>
<dbReference type="GO" id="GO:0004222">
    <property type="term" value="F:metalloendopeptidase activity"/>
    <property type="evidence" value="ECO:0007669"/>
    <property type="project" value="InterPro"/>
</dbReference>
<accession>A0AAE3IXV0</accession>
<comment type="cofactor">
    <cofactor evidence="1">
        <name>Zn(2+)</name>
        <dbReference type="ChEBI" id="CHEBI:29105"/>
    </cofactor>
</comment>
<dbReference type="GO" id="GO:0051603">
    <property type="term" value="P:proteolysis involved in protein catabolic process"/>
    <property type="evidence" value="ECO:0007669"/>
    <property type="project" value="TreeGrafter"/>
</dbReference>
<dbReference type="InterPro" id="IPR011990">
    <property type="entry name" value="TPR-like_helical_dom_sf"/>
</dbReference>
<comment type="caution">
    <text evidence="8">The sequence shown here is derived from an EMBL/GenBank/DDBJ whole genome shotgun (WGS) entry which is preliminary data.</text>
</comment>
<evidence type="ECO:0000256" key="1">
    <source>
        <dbReference type="ARBA" id="ARBA00001947"/>
    </source>
</evidence>